<dbReference type="Pfam" id="PF03351">
    <property type="entry name" value="DOMON"/>
    <property type="match status" value="1"/>
</dbReference>
<name>A0AAW0XNL6_CHEQU</name>
<dbReference type="SMART" id="SM00664">
    <property type="entry name" value="DoH"/>
    <property type="match status" value="1"/>
</dbReference>
<dbReference type="PROSITE" id="PS50836">
    <property type="entry name" value="DOMON"/>
    <property type="match status" value="1"/>
</dbReference>
<dbReference type="CDD" id="cd09631">
    <property type="entry name" value="DOMON_DOH"/>
    <property type="match status" value="1"/>
</dbReference>
<organism evidence="4 5">
    <name type="scientific">Cherax quadricarinatus</name>
    <name type="common">Australian red claw crayfish</name>
    <dbReference type="NCBI Taxonomy" id="27406"/>
    <lineage>
        <taxon>Eukaryota</taxon>
        <taxon>Metazoa</taxon>
        <taxon>Ecdysozoa</taxon>
        <taxon>Arthropoda</taxon>
        <taxon>Crustacea</taxon>
        <taxon>Multicrustacea</taxon>
        <taxon>Malacostraca</taxon>
        <taxon>Eumalacostraca</taxon>
        <taxon>Eucarida</taxon>
        <taxon>Decapoda</taxon>
        <taxon>Pleocyemata</taxon>
        <taxon>Astacidea</taxon>
        <taxon>Parastacoidea</taxon>
        <taxon>Parastacidae</taxon>
        <taxon>Cherax</taxon>
    </lineage>
</organism>
<dbReference type="EMBL" id="JARKIK010000019">
    <property type="protein sequence ID" value="KAK8745432.1"/>
    <property type="molecule type" value="Genomic_DNA"/>
</dbReference>
<evidence type="ECO:0000259" key="2">
    <source>
        <dbReference type="PROSITE" id="PS50836"/>
    </source>
</evidence>
<evidence type="ECO:0000256" key="1">
    <source>
        <dbReference type="ARBA" id="ARBA00022737"/>
    </source>
</evidence>
<keyword evidence="1" id="KW-0677">Repeat</keyword>
<dbReference type="Pfam" id="PF10517">
    <property type="entry name" value="DM13"/>
    <property type="match status" value="1"/>
</dbReference>
<reference evidence="4 5" key="1">
    <citation type="journal article" date="2024" name="BMC Genomics">
        <title>Genome assembly of redclaw crayfish (Cherax quadricarinatus) provides insights into its immune adaptation and hypoxia tolerance.</title>
        <authorList>
            <person name="Liu Z."/>
            <person name="Zheng J."/>
            <person name="Li H."/>
            <person name="Fang K."/>
            <person name="Wang S."/>
            <person name="He J."/>
            <person name="Zhou D."/>
            <person name="Weng S."/>
            <person name="Chi M."/>
            <person name="Gu Z."/>
            <person name="He J."/>
            <person name="Li F."/>
            <person name="Wang M."/>
        </authorList>
    </citation>
    <scope>NUCLEOTIDE SEQUENCE [LARGE SCALE GENOMIC DNA]</scope>
    <source>
        <strain evidence="4">ZL_2023a</strain>
    </source>
</reference>
<feature type="domain" description="DM13" evidence="3">
    <location>
        <begin position="33"/>
        <end position="137"/>
    </location>
</feature>
<proteinExistence type="predicted"/>
<accession>A0AAW0XNL6</accession>
<dbReference type="AlphaFoldDB" id="A0AAW0XNL6"/>
<comment type="caution">
    <text evidence="4">The sequence shown here is derived from an EMBL/GenBank/DDBJ whole genome shotgun (WGS) entry which is preliminary data.</text>
</comment>
<dbReference type="SMART" id="SM00686">
    <property type="entry name" value="DM13"/>
    <property type="match status" value="1"/>
</dbReference>
<dbReference type="InterPro" id="IPR045266">
    <property type="entry name" value="DOH_DOMON"/>
</dbReference>
<dbReference type="InterPro" id="IPR005018">
    <property type="entry name" value="DOMON_domain"/>
</dbReference>
<dbReference type="InterPro" id="IPR019545">
    <property type="entry name" value="DM13_domain"/>
</dbReference>
<dbReference type="PANTHER" id="PTHR24036">
    <property type="entry name" value="SKELETOR-RELATED"/>
    <property type="match status" value="1"/>
</dbReference>
<sequence length="452" mass="50855">VWEIFRRRCFPLVDFGHVTIPVDLDPPRKRVLPEFQRLAHGLRSGNISILDARTFYIPNLHYDGQGPDAYFWVGKGTKPDPKGQKIPNEMGSLEVLRAYEGEDIELQLPENLTVYDIDYLGVWCVTFKHNFGHVQIPRPDELWVPPALGQTRIKPHWWYLSEPGQVHISPSEFDNCRQLSDDLQVEWQAKEDQVHIRLSAKMTDDQYVAFGLSPTSGKPEMLNSDIVVAYYDKDDGSFHAVDYSVTARSQCDGTYGMCPDERVNGRNDASVIGGERRNGVTSITFSRPYETNDQLDMPISRYSDPITVIAAIGHLNTRKEANYHDDFVTKSNVVLDFTSSEGNSCSTLVGGGQETPRYLPWPANIIPRGTTNFTATIGPTGGERGYSALTSTIPCTSPRPLRAASARRPSMNRTESKYLPESPILRWGCRNQPQWETCVSGDTRPWTPGRTV</sequence>
<protein>
    <recommendedName>
        <fullName evidence="6">Protein Skeletor</fullName>
    </recommendedName>
</protein>
<feature type="domain" description="DOMON" evidence="2">
    <location>
        <begin position="181"/>
        <end position="313"/>
    </location>
</feature>
<evidence type="ECO:0000313" key="5">
    <source>
        <dbReference type="Proteomes" id="UP001445076"/>
    </source>
</evidence>
<evidence type="ECO:0008006" key="6">
    <source>
        <dbReference type="Google" id="ProtNLM"/>
    </source>
</evidence>
<keyword evidence="5" id="KW-1185">Reference proteome</keyword>
<dbReference type="InterPro" id="IPR052126">
    <property type="entry name" value="Spindle_Org/Thrombomodulin"/>
</dbReference>
<evidence type="ECO:0000313" key="4">
    <source>
        <dbReference type="EMBL" id="KAK8745432.1"/>
    </source>
</evidence>
<evidence type="ECO:0000259" key="3">
    <source>
        <dbReference type="PROSITE" id="PS51549"/>
    </source>
</evidence>
<dbReference type="PROSITE" id="PS51549">
    <property type="entry name" value="DM13"/>
    <property type="match status" value="1"/>
</dbReference>
<gene>
    <name evidence="4" type="ORF">OTU49_000186</name>
</gene>
<dbReference type="PANTHER" id="PTHR24036:SF5">
    <property type="entry name" value="THROMBOMODULIN"/>
    <property type="match status" value="1"/>
</dbReference>
<dbReference type="Proteomes" id="UP001445076">
    <property type="component" value="Unassembled WGS sequence"/>
</dbReference>
<feature type="non-terminal residue" evidence="4">
    <location>
        <position position="1"/>
    </location>
</feature>